<reference evidence="1" key="1">
    <citation type="submission" date="2019-10" db="EMBL/GenBank/DDBJ databases">
        <title>Draft genome sequece of Microseira wollei NIES-4236.</title>
        <authorList>
            <person name="Yamaguchi H."/>
            <person name="Suzuki S."/>
            <person name="Kawachi M."/>
        </authorList>
    </citation>
    <scope>NUCLEOTIDE SEQUENCE</scope>
    <source>
        <strain evidence="1">NIES-4236</strain>
    </source>
</reference>
<dbReference type="RefSeq" id="WP_226584682.1">
    <property type="nucleotide sequence ID" value="NZ_BLAY01000064.1"/>
</dbReference>
<accession>A0AAV3WIL0</accession>
<comment type="caution">
    <text evidence="1">The sequence shown here is derived from an EMBL/GenBank/DDBJ whole genome shotgun (WGS) entry which is preliminary data.</text>
</comment>
<evidence type="ECO:0008006" key="3">
    <source>
        <dbReference type="Google" id="ProtNLM"/>
    </source>
</evidence>
<evidence type="ECO:0000313" key="2">
    <source>
        <dbReference type="Proteomes" id="UP001050975"/>
    </source>
</evidence>
<protein>
    <recommendedName>
        <fullName evidence="3">Transposase</fullName>
    </recommendedName>
</protein>
<dbReference type="AlphaFoldDB" id="A0AAV3WIL0"/>
<name>A0AAV3WIL0_9CYAN</name>
<keyword evidence="2" id="KW-1185">Reference proteome</keyword>
<evidence type="ECO:0000313" key="1">
    <source>
        <dbReference type="EMBL" id="GET39369.1"/>
    </source>
</evidence>
<dbReference type="Proteomes" id="UP001050975">
    <property type="component" value="Unassembled WGS sequence"/>
</dbReference>
<sequence length="256" mass="28823">MPDTGAKTWHFYRQDNPWVVAVQFTPSPADQVCRPIEYGCIGIALNPSSIGWAYIDYQGNLRNLGKIPLETGLPTGKQDAQIVDACLQLATEAAKFACPIVCESLDFAHKKGELREKGRKYARMLSGWAYSRFYQLLESILSNRGISLLGRNPAYTSLIGLVKYARMYGLPSDIAAAIAIARRGMNLSERLPRSVSAYLGVNPRKHVWGALHQFNMFVGRCPVVNRRHDYYRVSNWEPKVKVDVSQQCRASAKRKR</sequence>
<proteinExistence type="predicted"/>
<dbReference type="EMBL" id="BLAY01000064">
    <property type="protein sequence ID" value="GET39369.1"/>
    <property type="molecule type" value="Genomic_DNA"/>
</dbReference>
<gene>
    <name evidence="1" type="ORF">MiSe_41380</name>
</gene>
<organism evidence="1 2">
    <name type="scientific">Microseira wollei NIES-4236</name>
    <dbReference type="NCBI Taxonomy" id="2530354"/>
    <lineage>
        <taxon>Bacteria</taxon>
        <taxon>Bacillati</taxon>
        <taxon>Cyanobacteriota</taxon>
        <taxon>Cyanophyceae</taxon>
        <taxon>Oscillatoriophycideae</taxon>
        <taxon>Aerosakkonematales</taxon>
        <taxon>Aerosakkonemataceae</taxon>
        <taxon>Microseira</taxon>
    </lineage>
</organism>